<proteinExistence type="predicted"/>
<gene>
    <name evidence="2" type="ORF">SAMN05216334_10715</name>
</gene>
<evidence type="ECO:0000256" key="1">
    <source>
        <dbReference type="SAM" id="Phobius"/>
    </source>
</evidence>
<evidence type="ECO:0000313" key="2">
    <source>
        <dbReference type="EMBL" id="SEF71324.1"/>
    </source>
</evidence>
<organism evidence="2 3">
    <name type="scientific">Nitrosomonas ureae</name>
    <dbReference type="NCBI Taxonomy" id="44577"/>
    <lineage>
        <taxon>Bacteria</taxon>
        <taxon>Pseudomonadati</taxon>
        <taxon>Pseudomonadota</taxon>
        <taxon>Betaproteobacteria</taxon>
        <taxon>Nitrosomonadales</taxon>
        <taxon>Nitrosomonadaceae</taxon>
        <taxon>Nitrosomonas</taxon>
    </lineage>
</organism>
<keyword evidence="1" id="KW-0812">Transmembrane</keyword>
<dbReference type="Proteomes" id="UP000236753">
    <property type="component" value="Unassembled WGS sequence"/>
</dbReference>
<sequence length="78" mass="9207">MIVSSDHFLNMYDTAQTTISIVAIVAVIRMVPDSLIKTICYRIILLQHRFKEISNRRHFKYIDKFIALIIKYLLSFSE</sequence>
<keyword evidence="1" id="KW-0472">Membrane</keyword>
<evidence type="ECO:0000313" key="3">
    <source>
        <dbReference type="Proteomes" id="UP000236753"/>
    </source>
</evidence>
<name>A0A1H5U8G5_9PROT</name>
<keyword evidence="1" id="KW-1133">Transmembrane helix</keyword>
<dbReference type="EMBL" id="FNUX01000007">
    <property type="protein sequence ID" value="SEF71324.1"/>
    <property type="molecule type" value="Genomic_DNA"/>
</dbReference>
<dbReference type="AlphaFoldDB" id="A0A1H5U8G5"/>
<feature type="transmembrane region" description="Helical" evidence="1">
    <location>
        <begin position="20"/>
        <end position="40"/>
    </location>
</feature>
<accession>A0A1H5U8G5</accession>
<protein>
    <submittedName>
        <fullName evidence="2">Uncharacterized protein</fullName>
    </submittedName>
</protein>
<reference evidence="2 3" key="1">
    <citation type="submission" date="2016-10" db="EMBL/GenBank/DDBJ databases">
        <authorList>
            <person name="de Groot N.N."/>
        </authorList>
    </citation>
    <scope>NUCLEOTIDE SEQUENCE [LARGE SCALE GENOMIC DNA]</scope>
    <source>
        <strain evidence="2 3">Nm13</strain>
    </source>
</reference>